<evidence type="ECO:0000256" key="13">
    <source>
        <dbReference type="ARBA" id="ARBA00065434"/>
    </source>
</evidence>
<dbReference type="PANTHER" id="PTHR13370">
    <property type="entry name" value="RNA METHYLASE-RELATED"/>
    <property type="match status" value="1"/>
</dbReference>
<reference evidence="23" key="2">
    <citation type="submission" date="2025-08" db="UniProtKB">
        <authorList>
            <consortium name="Ensembl"/>
        </authorList>
    </citation>
    <scope>IDENTIFICATION</scope>
    <source>
        <strain evidence="23">Glennie</strain>
    </source>
</reference>
<keyword evidence="24" id="KW-1185">Reference proteome</keyword>
<evidence type="ECO:0000259" key="22">
    <source>
        <dbReference type="PROSITE" id="PS51084"/>
    </source>
</evidence>
<name>A0A6I8P5H4_ORNAN</name>
<dbReference type="InterPro" id="IPR036265">
    <property type="entry name" value="HIT-like_sf"/>
</dbReference>
<dbReference type="GO" id="GO:0008033">
    <property type="term" value="P:tRNA processing"/>
    <property type="evidence" value="ECO:0007669"/>
    <property type="project" value="UniProtKB-UniRule"/>
</dbReference>
<dbReference type="Ensembl" id="ENSOANT00000069682.1">
    <property type="protein sequence ID" value="ENSOANP00000049112.1"/>
    <property type="gene ID" value="ENSOANG00000002151.4"/>
</dbReference>
<dbReference type="Pfam" id="PF11969">
    <property type="entry name" value="DcpS_C"/>
    <property type="match status" value="1"/>
</dbReference>
<dbReference type="GO" id="GO:0160102">
    <property type="term" value="F:tRNA (guanine(10)-N2)-methyltransferase activity"/>
    <property type="evidence" value="ECO:0007669"/>
    <property type="project" value="UniProtKB-EC"/>
</dbReference>
<keyword evidence="3 20" id="KW-0820">tRNA-binding</keyword>
<comment type="similarity">
    <text evidence="10">Belongs to the HINT family.</text>
</comment>
<protein>
    <recommendedName>
        <fullName evidence="15">tRNA (guanine(10)-N(2))-methyltransferase TRMT11</fullName>
        <ecNumber evidence="14">2.1.1.214</ecNumber>
    </recommendedName>
    <alternativeName>
        <fullName evidence="16">tRNA methyltransferase 11 homolog</fullName>
    </alternativeName>
</protein>
<keyword evidence="8 20" id="KW-0694">RNA-binding</keyword>
<sequence length="586" mass="67320">MSDGPEASAASAADDADYDADYDAKCVFCRIGRRQEAHTTLLPCQYEELVCFRDIRPGAPHHYLVVPKKHLGNCKTLKKDDVTLVEKMVTAGKTILQKNNFTHLDDVRMGFHWPPFCSISHLHLHVLAPASRLSFLSRMVYRVNSYWFITEIKSLLSLFGGRFSSHQEIHGKSPFWIINIPSEEIARNLMKRTVCAKSIFELWGHGKSPEELHNSLKNYPVEKMAPFLHSDSTYKINIHTFNKTLSQEEKVKRIDELEFLPFEGKVNLKKPQHVFCILEDYGLDPNTAPERPFNIYFGRWIADGQRELIESYSVKKRHFIGNTSMDAGLAFIMTNHGRVKENDVVFDPFVGTGGLLVASAHFGAYVCGTDIDYNTVHGLGKATRRNQKWRGPDENIRANLRQYGLEKYYLDVLVSDASKPSWRKGMFFNTILTDPPYGIRESTRKTGSHKEAPRGMERCPESHIPVSSNYHLSDIFFDLLNFAAESLVLGGRLVYWLPVYTPEYTEEMIPRHPCLKLISNCEQRLSSHTSRRLITMEKVKEFEDQDQSPHLLDNQFLPYKGHNSFREKYFSGVTKRIAKEEKDSQK</sequence>
<keyword evidence="2" id="KW-0963">Cytoplasm</keyword>
<evidence type="ECO:0000256" key="19">
    <source>
        <dbReference type="PROSITE-ProRule" id="PRU00464"/>
    </source>
</evidence>
<evidence type="ECO:0000256" key="15">
    <source>
        <dbReference type="ARBA" id="ARBA00067484"/>
    </source>
</evidence>
<dbReference type="AlphaFoldDB" id="A0A6I8P5H4"/>
<keyword evidence="7 20" id="KW-0819">tRNA processing</keyword>
<dbReference type="GO" id="GO:0032259">
    <property type="term" value="P:methylation"/>
    <property type="evidence" value="ECO:0007669"/>
    <property type="project" value="UniProtKB-UniRule"/>
</dbReference>
<evidence type="ECO:0000256" key="10">
    <source>
        <dbReference type="ARBA" id="ARBA00025764"/>
    </source>
</evidence>
<gene>
    <name evidence="23" type="primary">TRMT11</name>
</gene>
<dbReference type="Pfam" id="PF25904">
    <property type="entry name" value="Tmrp11_N"/>
    <property type="match status" value="1"/>
</dbReference>
<dbReference type="InterPro" id="IPR002052">
    <property type="entry name" value="DNA_methylase_N6_adenine_CS"/>
</dbReference>
<evidence type="ECO:0000256" key="8">
    <source>
        <dbReference type="ARBA" id="ARBA00022884"/>
    </source>
</evidence>
<evidence type="ECO:0000256" key="1">
    <source>
        <dbReference type="ARBA" id="ARBA00004496"/>
    </source>
</evidence>
<dbReference type="Proteomes" id="UP000002279">
    <property type="component" value="Chromosome 2"/>
</dbReference>
<comment type="subunit">
    <text evidence="13">Part of the heterodimeric TRMT11-TRM112 methyltransferase complex; this complex forms an active tRNA methyltransferase, where TRMT112 acts as an activator of the catalytic subunit TRMT11.</text>
</comment>
<feature type="compositionally biased region" description="Basic and acidic residues" evidence="21">
    <location>
        <begin position="441"/>
        <end position="459"/>
    </location>
</feature>
<evidence type="ECO:0000256" key="11">
    <source>
        <dbReference type="ARBA" id="ARBA00050985"/>
    </source>
</evidence>
<evidence type="ECO:0000256" key="4">
    <source>
        <dbReference type="ARBA" id="ARBA00022603"/>
    </source>
</evidence>
<dbReference type="PANTHER" id="PTHR13370:SF3">
    <property type="entry name" value="TRNA (GUANINE(10)-N2)-METHYLTRANSFERASE HOMOLOG"/>
    <property type="match status" value="1"/>
</dbReference>
<evidence type="ECO:0000313" key="24">
    <source>
        <dbReference type="Proteomes" id="UP000002279"/>
    </source>
</evidence>
<dbReference type="GO" id="GO:0000049">
    <property type="term" value="F:tRNA binding"/>
    <property type="evidence" value="ECO:0007669"/>
    <property type="project" value="UniProtKB-UniRule"/>
</dbReference>
<organism evidence="23 24">
    <name type="scientific">Ornithorhynchus anatinus</name>
    <name type="common">Duckbill platypus</name>
    <dbReference type="NCBI Taxonomy" id="9258"/>
    <lineage>
        <taxon>Eukaryota</taxon>
        <taxon>Metazoa</taxon>
        <taxon>Chordata</taxon>
        <taxon>Craniata</taxon>
        <taxon>Vertebrata</taxon>
        <taxon>Euteleostomi</taxon>
        <taxon>Mammalia</taxon>
        <taxon>Monotremata</taxon>
        <taxon>Ornithorhynchidae</taxon>
        <taxon>Ornithorhynchus</taxon>
    </lineage>
</organism>
<dbReference type="SUPFAM" id="SSF54197">
    <property type="entry name" value="HIT-like"/>
    <property type="match status" value="1"/>
</dbReference>
<comment type="catalytic activity">
    <reaction evidence="11">
        <text>guanosine(10) in tRNA + S-adenosyl-L-methionine = N(2)-methylguanosine(10) in tRNA + S-adenosyl-L-homocysteine + H(+)</text>
        <dbReference type="Rhea" id="RHEA:43128"/>
        <dbReference type="Rhea" id="RHEA-COMP:10355"/>
        <dbReference type="Rhea" id="RHEA-COMP:10357"/>
        <dbReference type="ChEBI" id="CHEBI:15378"/>
        <dbReference type="ChEBI" id="CHEBI:57856"/>
        <dbReference type="ChEBI" id="CHEBI:59789"/>
        <dbReference type="ChEBI" id="CHEBI:74269"/>
        <dbReference type="ChEBI" id="CHEBI:74481"/>
        <dbReference type="EC" id="2.1.1.214"/>
    </reaction>
    <physiologicalReaction direction="left-to-right" evidence="11">
        <dbReference type="Rhea" id="RHEA:43129"/>
    </physiologicalReaction>
</comment>
<keyword evidence="4 20" id="KW-0489">Methyltransferase</keyword>
<dbReference type="GO" id="GO:0005737">
    <property type="term" value="C:cytoplasm"/>
    <property type="evidence" value="ECO:0007669"/>
    <property type="project" value="UniProtKB-SubCell"/>
</dbReference>
<evidence type="ECO:0000256" key="21">
    <source>
        <dbReference type="SAM" id="MobiDB-lite"/>
    </source>
</evidence>
<feature type="active site" description="Tele-AMP-histidine intermediate" evidence="17">
    <location>
        <position position="123"/>
    </location>
</feature>
<dbReference type="PROSITE" id="PS51627">
    <property type="entry name" value="SAM_MT_TRM11"/>
    <property type="match status" value="1"/>
</dbReference>
<dbReference type="InterPro" id="IPR059073">
    <property type="entry name" value="TRMT11_N"/>
</dbReference>
<reference evidence="23" key="3">
    <citation type="submission" date="2025-09" db="UniProtKB">
        <authorList>
            <consortium name="Ensembl"/>
        </authorList>
    </citation>
    <scope>IDENTIFICATION</scope>
    <source>
        <strain evidence="23">Glennie</strain>
    </source>
</reference>
<dbReference type="SUPFAM" id="SSF53335">
    <property type="entry name" value="S-adenosyl-L-methionine-dependent methyltransferases"/>
    <property type="match status" value="1"/>
</dbReference>
<proteinExistence type="inferred from homology"/>
<dbReference type="PRINTS" id="PR00332">
    <property type="entry name" value="HISTRIAD"/>
</dbReference>
<dbReference type="Pfam" id="PF01170">
    <property type="entry name" value="UPF0020"/>
    <property type="match status" value="1"/>
</dbReference>
<feature type="domain" description="HIT" evidence="22">
    <location>
        <begin position="27"/>
        <end position="141"/>
    </location>
</feature>
<evidence type="ECO:0000256" key="14">
    <source>
        <dbReference type="ARBA" id="ARBA00066937"/>
    </source>
</evidence>
<dbReference type="Bgee" id="ENSOANG00000002151">
    <property type="expression patterns" value="Expressed in fibroblast and 8 other cell types or tissues"/>
</dbReference>
<keyword evidence="5 20" id="KW-0808">Transferase</keyword>
<dbReference type="InterPro" id="IPR016691">
    <property type="entry name" value="TRMT11"/>
</dbReference>
<feature type="short sequence motif" description="Histidine triad motif" evidence="18 19">
    <location>
        <begin position="121"/>
        <end position="125"/>
    </location>
</feature>
<evidence type="ECO:0000256" key="16">
    <source>
        <dbReference type="ARBA" id="ARBA00075308"/>
    </source>
</evidence>
<evidence type="ECO:0000256" key="18">
    <source>
        <dbReference type="PIRSR" id="PIRSR601310-3"/>
    </source>
</evidence>
<keyword evidence="6 20" id="KW-0949">S-adenosyl-L-methionine</keyword>
<dbReference type="InterPro" id="IPR011146">
    <property type="entry name" value="HIT-like"/>
</dbReference>
<dbReference type="FunFam" id="3.40.50.150:FF:000069">
    <property type="entry name" value="tRNA (Guanine(10)-N2)-methyltransferase homolog isoform X2"/>
    <property type="match status" value="1"/>
</dbReference>
<evidence type="ECO:0000256" key="2">
    <source>
        <dbReference type="ARBA" id="ARBA00022490"/>
    </source>
</evidence>
<evidence type="ECO:0000313" key="23">
    <source>
        <dbReference type="Ensembl" id="ENSOANP00000049112.1"/>
    </source>
</evidence>
<dbReference type="GeneTree" id="ENSGT00390000018131"/>
<dbReference type="InterPro" id="IPR000241">
    <property type="entry name" value="RlmKL-like_Mtase"/>
</dbReference>
<evidence type="ECO:0000256" key="9">
    <source>
        <dbReference type="ARBA" id="ARBA00024472"/>
    </source>
</evidence>
<dbReference type="GO" id="GO:0043527">
    <property type="term" value="C:tRNA methyltransferase complex"/>
    <property type="evidence" value="ECO:0007669"/>
    <property type="project" value="UniProtKB-ARBA"/>
</dbReference>
<evidence type="ECO:0000256" key="5">
    <source>
        <dbReference type="ARBA" id="ARBA00022679"/>
    </source>
</evidence>
<evidence type="ECO:0000256" key="3">
    <source>
        <dbReference type="ARBA" id="ARBA00022555"/>
    </source>
</evidence>
<evidence type="ECO:0000256" key="20">
    <source>
        <dbReference type="PROSITE-ProRule" id="PRU00959"/>
    </source>
</evidence>
<dbReference type="PROSITE" id="PS00092">
    <property type="entry name" value="N6_MTASE"/>
    <property type="match status" value="1"/>
</dbReference>
<accession>A0A6I8P5H4</accession>
<comment type="similarity">
    <text evidence="20">Belongs to the class I-like SAM-binding methyltransferase superfamily. TRM11 methyltransferase family.</text>
</comment>
<dbReference type="EC" id="2.1.1.214" evidence="14"/>
<comment type="catalytic activity">
    <reaction evidence="9">
        <text>adenosine 5'-phosphoramidate + H2O = NH4(+) + AMP</text>
        <dbReference type="Rhea" id="RHEA:67916"/>
        <dbReference type="ChEBI" id="CHEBI:15377"/>
        <dbReference type="ChEBI" id="CHEBI:28938"/>
        <dbReference type="ChEBI" id="CHEBI:57890"/>
        <dbReference type="ChEBI" id="CHEBI:456215"/>
    </reaction>
</comment>
<feature type="region of interest" description="Disordered" evidence="21">
    <location>
        <begin position="439"/>
        <end position="459"/>
    </location>
</feature>
<evidence type="ECO:0000256" key="12">
    <source>
        <dbReference type="ARBA" id="ARBA00056270"/>
    </source>
</evidence>
<dbReference type="InterPro" id="IPR029063">
    <property type="entry name" value="SAM-dependent_MTases_sf"/>
</dbReference>
<dbReference type="Gene3D" id="3.40.50.150">
    <property type="entry name" value="Vaccinia Virus protein VP39"/>
    <property type="match status" value="1"/>
</dbReference>
<evidence type="ECO:0000256" key="7">
    <source>
        <dbReference type="ARBA" id="ARBA00022694"/>
    </source>
</evidence>
<comment type="function">
    <text evidence="12">Catalytic subunit of the TRMT11-TRM112 methyltransferase complex, that specifically mediates the S-adenosyl-L-methionine-dependent N(2)-methylation of guanosine nucleotide at position 10 (m2G10) in tRNAs. This is one of the major tRNA (guanine-N(2))-methyltransferases.</text>
</comment>
<reference evidence="23 24" key="1">
    <citation type="journal article" date="2008" name="Nature">
        <title>Genome analysis of the platypus reveals unique signatures of evolution.</title>
        <authorList>
            <person name="Warren W.C."/>
            <person name="Hillier L.W."/>
            <person name="Marshall Graves J.A."/>
            <person name="Birney E."/>
            <person name="Ponting C.P."/>
            <person name="Grutzner F."/>
            <person name="Belov K."/>
            <person name="Miller W."/>
            <person name="Clarke L."/>
            <person name="Chinwalla A.T."/>
            <person name="Yang S.P."/>
            <person name="Heger A."/>
            <person name="Locke D.P."/>
            <person name="Miethke P."/>
            <person name="Waters P.D."/>
            <person name="Veyrunes F."/>
            <person name="Fulton L."/>
            <person name="Fulton B."/>
            <person name="Graves T."/>
            <person name="Wallis J."/>
            <person name="Puente X.S."/>
            <person name="Lopez-Otin C."/>
            <person name="Ordonez G.R."/>
            <person name="Eichler E.E."/>
            <person name="Chen L."/>
            <person name="Cheng Z."/>
            <person name="Deakin J.E."/>
            <person name="Alsop A."/>
            <person name="Thompson K."/>
            <person name="Kirby P."/>
            <person name="Papenfuss A.T."/>
            <person name="Wakefield M.J."/>
            <person name="Olender T."/>
            <person name="Lancet D."/>
            <person name="Huttley G.A."/>
            <person name="Smit A.F."/>
            <person name="Pask A."/>
            <person name="Temple-Smith P."/>
            <person name="Batzer M.A."/>
            <person name="Walker J.A."/>
            <person name="Konkel M.K."/>
            <person name="Harris R.S."/>
            <person name="Whittington C.M."/>
            <person name="Wong E.S."/>
            <person name="Gemmell N.J."/>
            <person name="Buschiazzo E."/>
            <person name="Vargas Jentzsch I.M."/>
            <person name="Merkel A."/>
            <person name="Schmitz J."/>
            <person name="Zemann A."/>
            <person name="Churakov G."/>
            <person name="Kriegs J.O."/>
            <person name="Brosius J."/>
            <person name="Murchison E.P."/>
            <person name="Sachidanandam R."/>
            <person name="Smith C."/>
            <person name="Hannon G.J."/>
            <person name="Tsend-Ayush E."/>
            <person name="McMillan D."/>
            <person name="Attenborough R."/>
            <person name="Rens W."/>
            <person name="Ferguson-Smith M."/>
            <person name="Lefevre C.M."/>
            <person name="Sharp J.A."/>
            <person name="Nicholas K.R."/>
            <person name="Ray D.A."/>
            <person name="Kube M."/>
            <person name="Reinhardt R."/>
            <person name="Pringle T.H."/>
            <person name="Taylor J."/>
            <person name="Jones R.C."/>
            <person name="Nixon B."/>
            <person name="Dacheux J.L."/>
            <person name="Niwa H."/>
            <person name="Sekita Y."/>
            <person name="Huang X."/>
            <person name="Stark A."/>
            <person name="Kheradpour P."/>
            <person name="Kellis M."/>
            <person name="Flicek P."/>
            <person name="Chen Y."/>
            <person name="Webber C."/>
            <person name="Hardison R."/>
            <person name="Nelson J."/>
            <person name="Hallsworth-Pepin K."/>
            <person name="Delehaunty K."/>
            <person name="Markovic C."/>
            <person name="Minx P."/>
            <person name="Feng Y."/>
            <person name="Kremitzki C."/>
            <person name="Mitreva M."/>
            <person name="Glasscock J."/>
            <person name="Wylie T."/>
            <person name="Wohldmann P."/>
            <person name="Thiru P."/>
            <person name="Nhan M.N."/>
            <person name="Pohl C.S."/>
            <person name="Smith S.M."/>
            <person name="Hou S."/>
            <person name="Nefedov M."/>
            <person name="de Jong P.J."/>
            <person name="Renfree M.B."/>
            <person name="Mardis E.R."/>
            <person name="Wilson R.K."/>
        </authorList>
    </citation>
    <scope>NUCLEOTIDE SEQUENCE [LARGE SCALE GENOMIC DNA]</scope>
    <source>
        <strain evidence="23 24">Glennie</strain>
    </source>
</reference>
<evidence type="ECO:0000256" key="6">
    <source>
        <dbReference type="ARBA" id="ARBA00022691"/>
    </source>
</evidence>
<dbReference type="Gene3D" id="3.30.428.10">
    <property type="entry name" value="HIT-like"/>
    <property type="match status" value="1"/>
</dbReference>
<dbReference type="InterPro" id="IPR001310">
    <property type="entry name" value="Histidine_triad_HIT"/>
</dbReference>
<evidence type="ECO:0000256" key="17">
    <source>
        <dbReference type="PIRSR" id="PIRSR601310-1"/>
    </source>
</evidence>
<comment type="subcellular location">
    <subcellularLocation>
        <location evidence="1">Cytoplasm</location>
    </subcellularLocation>
</comment>
<dbReference type="PROSITE" id="PS51084">
    <property type="entry name" value="HIT_2"/>
    <property type="match status" value="1"/>
</dbReference>